<organism evidence="2 3">
    <name type="scientific">Agromyces luteolus</name>
    <dbReference type="NCBI Taxonomy" id="88373"/>
    <lineage>
        <taxon>Bacteria</taxon>
        <taxon>Bacillati</taxon>
        <taxon>Actinomycetota</taxon>
        <taxon>Actinomycetes</taxon>
        <taxon>Micrococcales</taxon>
        <taxon>Microbacteriaceae</taxon>
        <taxon>Agromyces</taxon>
    </lineage>
</organism>
<proteinExistence type="predicted"/>
<evidence type="ECO:0000313" key="3">
    <source>
        <dbReference type="Proteomes" id="UP000480122"/>
    </source>
</evidence>
<reference evidence="2 3" key="1">
    <citation type="submission" date="2019-11" db="EMBL/GenBank/DDBJ databases">
        <title>Agromyces kandeliae sp. nov., isolated from mangrove soil.</title>
        <authorList>
            <person name="Wang R."/>
        </authorList>
    </citation>
    <scope>NUCLEOTIDE SEQUENCE [LARGE SCALE GENOMIC DNA]</scope>
    <source>
        <strain evidence="2 3">JCM 11431</strain>
    </source>
</reference>
<dbReference type="Pfam" id="PF19493">
    <property type="entry name" value="Trypco1"/>
    <property type="match status" value="1"/>
</dbReference>
<protein>
    <recommendedName>
        <fullName evidence="1">Trypsin-co-occurring domain-containing protein</fullName>
    </recommendedName>
</protein>
<keyword evidence="3" id="KW-1185">Reference proteome</keyword>
<dbReference type="InterPro" id="IPR045794">
    <property type="entry name" value="Trypco1"/>
</dbReference>
<dbReference type="RefSeq" id="WP_155840291.1">
    <property type="nucleotide sequence ID" value="NZ_BAAAIA010000009.1"/>
</dbReference>
<evidence type="ECO:0000313" key="2">
    <source>
        <dbReference type="EMBL" id="MUN05627.1"/>
    </source>
</evidence>
<evidence type="ECO:0000259" key="1">
    <source>
        <dbReference type="Pfam" id="PF19493"/>
    </source>
</evidence>
<dbReference type="Proteomes" id="UP000480122">
    <property type="component" value="Unassembled WGS sequence"/>
</dbReference>
<gene>
    <name evidence="2" type="ORF">GLX25_00645</name>
</gene>
<dbReference type="AlphaFoldDB" id="A0A7C9HFP0"/>
<dbReference type="OrthoDB" id="574243at2"/>
<comment type="caution">
    <text evidence="2">The sequence shown here is derived from an EMBL/GenBank/DDBJ whole genome shotgun (WGS) entry which is preliminary data.</text>
</comment>
<dbReference type="NCBIfam" id="NF041216">
    <property type="entry name" value="CU044_2847_fam"/>
    <property type="match status" value="1"/>
</dbReference>
<sequence length="114" mass="12356">MSGMQRVAIYTTADGDEVAVQVADQVIADDPVAPGVTLRGGGLMERTRQNLDEVLAHARPAVVSLIRQLRDTEDAPDEVEVEFGIQLSLEVGAFIATGDSSANFRVKMRWDRGD</sequence>
<accession>A0A7C9HFP0</accession>
<name>A0A7C9HFP0_9MICO</name>
<feature type="domain" description="Trypsin-co-occurring" evidence="1">
    <location>
        <begin position="12"/>
        <end position="112"/>
    </location>
</feature>
<dbReference type="EMBL" id="WODA01000002">
    <property type="protein sequence ID" value="MUN05627.1"/>
    <property type="molecule type" value="Genomic_DNA"/>
</dbReference>